<dbReference type="Proteomes" id="UP000268084">
    <property type="component" value="Chromosome"/>
</dbReference>
<dbReference type="InterPro" id="IPR016181">
    <property type="entry name" value="Acyl_CoA_acyltransferase"/>
</dbReference>
<name>A0A3G8ZQQ8_9ACTN</name>
<evidence type="ECO:0000313" key="3">
    <source>
        <dbReference type="Proteomes" id="UP000268084"/>
    </source>
</evidence>
<dbReference type="InterPro" id="IPR051908">
    <property type="entry name" value="Ribosomal_N-acetyltransferase"/>
</dbReference>
<dbReference type="GO" id="GO:1990189">
    <property type="term" value="F:protein N-terminal-serine acetyltransferase activity"/>
    <property type="evidence" value="ECO:0007669"/>
    <property type="project" value="TreeGrafter"/>
</dbReference>
<evidence type="ECO:0000313" key="2">
    <source>
        <dbReference type="EMBL" id="AZI59569.1"/>
    </source>
</evidence>
<proteinExistence type="predicted"/>
<organism evidence="2 3">
    <name type="scientific">Nakamurella antarctica</name>
    <dbReference type="NCBI Taxonomy" id="1902245"/>
    <lineage>
        <taxon>Bacteria</taxon>
        <taxon>Bacillati</taxon>
        <taxon>Actinomycetota</taxon>
        <taxon>Actinomycetes</taxon>
        <taxon>Nakamurellales</taxon>
        <taxon>Nakamurellaceae</taxon>
        <taxon>Nakamurella</taxon>
    </lineage>
</organism>
<keyword evidence="3" id="KW-1185">Reference proteome</keyword>
<dbReference type="InterPro" id="IPR000182">
    <property type="entry name" value="GNAT_dom"/>
</dbReference>
<dbReference type="GO" id="GO:0008999">
    <property type="term" value="F:protein-N-terminal-alanine acetyltransferase activity"/>
    <property type="evidence" value="ECO:0007669"/>
    <property type="project" value="TreeGrafter"/>
</dbReference>
<dbReference type="PANTHER" id="PTHR43441">
    <property type="entry name" value="RIBOSOMAL-PROTEIN-SERINE ACETYLTRANSFERASE"/>
    <property type="match status" value="1"/>
</dbReference>
<gene>
    <name evidence="2" type="ORF">EH165_10905</name>
</gene>
<dbReference type="OrthoDB" id="2061990at2"/>
<dbReference type="Gene3D" id="3.40.630.30">
    <property type="match status" value="1"/>
</dbReference>
<feature type="domain" description="N-acetyltransferase" evidence="1">
    <location>
        <begin position="40"/>
        <end position="179"/>
    </location>
</feature>
<dbReference type="Pfam" id="PF13302">
    <property type="entry name" value="Acetyltransf_3"/>
    <property type="match status" value="1"/>
</dbReference>
<reference evidence="2 3" key="2">
    <citation type="submission" date="2018-12" db="EMBL/GenBank/DDBJ databases">
        <title>Nakamurella antarcticus sp. nov., isolated from Antarctica South Shetland Islands soil.</title>
        <authorList>
            <person name="Peng F."/>
        </authorList>
    </citation>
    <scope>NUCLEOTIDE SEQUENCE [LARGE SCALE GENOMIC DNA]</scope>
    <source>
        <strain evidence="2 3">S14-144</strain>
    </source>
</reference>
<dbReference type="PROSITE" id="PS51186">
    <property type="entry name" value="GNAT"/>
    <property type="match status" value="1"/>
</dbReference>
<dbReference type="EMBL" id="CP034170">
    <property type="protein sequence ID" value="AZI59569.1"/>
    <property type="molecule type" value="Genomic_DNA"/>
</dbReference>
<dbReference type="AlphaFoldDB" id="A0A3G8ZQQ8"/>
<reference evidence="2 3" key="1">
    <citation type="submission" date="2018-11" db="EMBL/GenBank/DDBJ databases">
        <authorList>
            <person name="Da X."/>
        </authorList>
    </citation>
    <scope>NUCLEOTIDE SEQUENCE [LARGE SCALE GENOMIC DNA]</scope>
    <source>
        <strain evidence="2 3">S14-144</strain>
    </source>
</reference>
<protein>
    <submittedName>
        <fullName evidence="2">N-acetyltransferase</fullName>
    </submittedName>
</protein>
<dbReference type="PANTHER" id="PTHR43441:SF6">
    <property type="entry name" value="N-ACETYLTRANSFERASE DOMAIN-CONTAINING PROTEIN"/>
    <property type="match status" value="1"/>
</dbReference>
<dbReference type="SUPFAM" id="SSF55729">
    <property type="entry name" value="Acyl-CoA N-acyltransferases (Nat)"/>
    <property type="match status" value="1"/>
</dbReference>
<dbReference type="KEGG" id="nak:EH165_10905"/>
<accession>A0A3G8ZQQ8</accession>
<keyword evidence="2" id="KW-0808">Transferase</keyword>
<evidence type="ECO:0000259" key="1">
    <source>
        <dbReference type="PROSITE" id="PS51186"/>
    </source>
</evidence>
<dbReference type="GO" id="GO:0005737">
    <property type="term" value="C:cytoplasm"/>
    <property type="evidence" value="ECO:0007669"/>
    <property type="project" value="TreeGrafter"/>
</dbReference>
<sequence>MDSWPHPQPLTNRLELVAVPRPVLTALVSGRAAAALPPPLVTPYLAGEECAGLWRMRSMQLSDKPGDAPWVTRFVVVPGVSGAVGAAGFHGAPDQVGMVEVGYRIAPEHRRNGYARQALEILLSVAGSSPDVRVVRASISPENHASRALIQQFAFAEVGEQWDDEDGLETLFEMVLRTQ</sequence>